<dbReference type="Pfam" id="PF03909">
    <property type="entry name" value="BSD"/>
    <property type="match status" value="1"/>
</dbReference>
<evidence type="ECO:0000313" key="4">
    <source>
        <dbReference type="Proteomes" id="UP000077315"/>
    </source>
</evidence>
<dbReference type="Gene3D" id="1.10.3970.10">
    <property type="entry name" value="BSD domain"/>
    <property type="match status" value="1"/>
</dbReference>
<proteinExistence type="predicted"/>
<dbReference type="VEuPathDB" id="FungiDB:PHYBLDRAFT_181396"/>
<feature type="region of interest" description="Disordered" evidence="1">
    <location>
        <begin position="74"/>
        <end position="144"/>
    </location>
</feature>
<sequence length="451" mass="51432">MDDMYQYAASAVNENKEVASKNVPEEEDVILKAFTNFGWGQRFNSLVDTVKKQSEALVEVTKKDLQEFAQVLREDLVDDASDDERDQKNKDEEEESDDQSNLNESSSTIQPSESKGKQRAISSTTTTDNTTIEPNTVDTTATETTTTYAPLQSLRDNLSKINTVNLESLKDGLTNYIHTLPAQLPPIKLPDNIDLTTLREEASQGTRFAEQYIQKFGAEVIQILGKAVTVIEPTEREIKDQDSARMEESEQKSPEGARVWATRKEALLAALRTDPDNFLKDPAERLETETERENEKRVVDTFNAGFNATEYTDEISRLLEEHSDLRDMMDKLVPVQVSYALFWQRYFYHAWKIDQDEQKRQWIVKEASVQDNQDTEFKWDYSDDEDNEKSSVDPKKDKGSDTDYSTISAPHSTEPSLMSPPLKANSATDAEEWVKPDNQKKEESDSDSDWE</sequence>
<dbReference type="GO" id="GO:0005737">
    <property type="term" value="C:cytoplasm"/>
    <property type="evidence" value="ECO:0007669"/>
    <property type="project" value="TreeGrafter"/>
</dbReference>
<evidence type="ECO:0000313" key="3">
    <source>
        <dbReference type="EMBL" id="OAD73866.1"/>
    </source>
</evidence>
<dbReference type="GeneID" id="28999369"/>
<feature type="domain" description="BSD" evidence="2">
    <location>
        <begin position="302"/>
        <end position="354"/>
    </location>
</feature>
<dbReference type="PANTHER" id="PTHR16019:SF5">
    <property type="entry name" value="BSD DOMAIN-CONTAINING PROTEIN 1"/>
    <property type="match status" value="1"/>
</dbReference>
<dbReference type="InterPro" id="IPR035925">
    <property type="entry name" value="BSD_dom_sf"/>
</dbReference>
<feature type="region of interest" description="Disordered" evidence="1">
    <location>
        <begin position="375"/>
        <end position="451"/>
    </location>
</feature>
<feature type="compositionally biased region" description="Basic and acidic residues" evidence="1">
    <location>
        <begin position="432"/>
        <end position="443"/>
    </location>
</feature>
<dbReference type="InParanoid" id="A0A162PTR3"/>
<accession>A0A162PTR3</accession>
<keyword evidence="4" id="KW-1185">Reference proteome</keyword>
<gene>
    <name evidence="3" type="ORF">PHYBLDRAFT_181396</name>
</gene>
<feature type="compositionally biased region" description="Low complexity" evidence="1">
    <location>
        <begin position="124"/>
        <end position="144"/>
    </location>
</feature>
<dbReference type="EMBL" id="KV440980">
    <property type="protein sequence ID" value="OAD73866.1"/>
    <property type="molecule type" value="Genomic_DNA"/>
</dbReference>
<dbReference type="InterPro" id="IPR051494">
    <property type="entry name" value="BSD_domain-containing"/>
</dbReference>
<feature type="compositionally biased region" description="Polar residues" evidence="1">
    <location>
        <begin position="99"/>
        <end position="113"/>
    </location>
</feature>
<feature type="compositionally biased region" description="Basic and acidic residues" evidence="1">
    <location>
        <begin position="388"/>
        <end position="401"/>
    </location>
</feature>
<protein>
    <recommendedName>
        <fullName evidence="2">BSD domain-containing protein</fullName>
    </recommendedName>
</protein>
<dbReference type="RefSeq" id="XP_018291906.1">
    <property type="nucleotide sequence ID" value="XM_018438463.1"/>
</dbReference>
<organism evidence="3 4">
    <name type="scientific">Phycomyces blakesleeanus (strain ATCC 8743b / DSM 1359 / FGSC 10004 / NBRC 33097 / NRRL 1555)</name>
    <dbReference type="NCBI Taxonomy" id="763407"/>
    <lineage>
        <taxon>Eukaryota</taxon>
        <taxon>Fungi</taxon>
        <taxon>Fungi incertae sedis</taxon>
        <taxon>Mucoromycota</taxon>
        <taxon>Mucoromycotina</taxon>
        <taxon>Mucoromycetes</taxon>
        <taxon>Mucorales</taxon>
        <taxon>Phycomycetaceae</taxon>
        <taxon>Phycomyces</taxon>
    </lineage>
</organism>
<evidence type="ECO:0000259" key="2">
    <source>
        <dbReference type="PROSITE" id="PS50858"/>
    </source>
</evidence>
<evidence type="ECO:0000256" key="1">
    <source>
        <dbReference type="SAM" id="MobiDB-lite"/>
    </source>
</evidence>
<feature type="compositionally biased region" description="Basic and acidic residues" evidence="1">
    <location>
        <begin position="238"/>
        <end position="255"/>
    </location>
</feature>
<dbReference type="SMART" id="SM00751">
    <property type="entry name" value="BSD"/>
    <property type="match status" value="1"/>
</dbReference>
<dbReference type="OrthoDB" id="73788at2759"/>
<dbReference type="AlphaFoldDB" id="A0A162PTR3"/>
<dbReference type="PANTHER" id="PTHR16019">
    <property type="entry name" value="SYNAPSE-ASSOCIATED PROTEIN"/>
    <property type="match status" value="1"/>
</dbReference>
<dbReference type="SUPFAM" id="SSF140383">
    <property type="entry name" value="BSD domain-like"/>
    <property type="match status" value="1"/>
</dbReference>
<name>A0A162PTR3_PHYB8</name>
<feature type="compositionally biased region" description="Polar residues" evidence="1">
    <location>
        <begin position="402"/>
        <end position="416"/>
    </location>
</feature>
<dbReference type="PROSITE" id="PS50858">
    <property type="entry name" value="BSD"/>
    <property type="match status" value="1"/>
</dbReference>
<feature type="region of interest" description="Disordered" evidence="1">
    <location>
        <begin position="238"/>
        <end position="257"/>
    </location>
</feature>
<dbReference type="InterPro" id="IPR005607">
    <property type="entry name" value="BSD_dom"/>
</dbReference>
<reference evidence="4" key="1">
    <citation type="submission" date="2015-06" db="EMBL/GenBank/DDBJ databases">
        <title>Expansion of signal transduction pathways in fungi by whole-genome duplication.</title>
        <authorList>
            <consortium name="DOE Joint Genome Institute"/>
            <person name="Corrochano L.M."/>
            <person name="Kuo A."/>
            <person name="Marcet-Houben M."/>
            <person name="Polaino S."/>
            <person name="Salamov A."/>
            <person name="Villalobos J.M."/>
            <person name="Alvarez M.I."/>
            <person name="Avalos J."/>
            <person name="Benito E.P."/>
            <person name="Benoit I."/>
            <person name="Burger G."/>
            <person name="Camino L.P."/>
            <person name="Canovas D."/>
            <person name="Cerda-Olmedo E."/>
            <person name="Cheng J.-F."/>
            <person name="Dominguez A."/>
            <person name="Elias M."/>
            <person name="Eslava A.P."/>
            <person name="Glaser F."/>
            <person name="Grimwood J."/>
            <person name="Gutierrez G."/>
            <person name="Heitman J."/>
            <person name="Henrissat B."/>
            <person name="Iturriaga E.A."/>
            <person name="Lang B.F."/>
            <person name="Lavin J.L."/>
            <person name="Lee S."/>
            <person name="Li W."/>
            <person name="Lindquist E."/>
            <person name="Lopez-Garcia S."/>
            <person name="Luque E.M."/>
            <person name="Marcos A.T."/>
            <person name="Martin J."/>
            <person name="McCluskey K."/>
            <person name="Medina H.R."/>
            <person name="Miralles-Duran A."/>
            <person name="Miyazaki A."/>
            <person name="Munoz-Torres E."/>
            <person name="Oguiza J.A."/>
            <person name="Ohm R."/>
            <person name="Olmedo M."/>
            <person name="Orejas M."/>
            <person name="Ortiz-Castellanos L."/>
            <person name="Pisabarro A.G."/>
            <person name="Rodriguez-Romero J."/>
            <person name="Ruiz-Herrera J."/>
            <person name="Ruiz-Vazquez R."/>
            <person name="Sanz C."/>
            <person name="Schackwitz W."/>
            <person name="Schmutz J."/>
            <person name="Shahriari M."/>
            <person name="Shelest E."/>
            <person name="Silva-Franco F."/>
            <person name="Soanes D."/>
            <person name="Syed K."/>
            <person name="Tagua V.G."/>
            <person name="Talbot N.J."/>
            <person name="Thon M."/>
            <person name="De vries R.P."/>
            <person name="Wiebenga A."/>
            <person name="Yadav J.S."/>
            <person name="Braun E.L."/>
            <person name="Baker S."/>
            <person name="Garre V."/>
            <person name="Horwitz B."/>
            <person name="Torres-Martinez S."/>
            <person name="Idnurm A."/>
            <person name="Herrera-Estrella A."/>
            <person name="Gabaldon T."/>
            <person name="Grigoriev I.V."/>
        </authorList>
    </citation>
    <scope>NUCLEOTIDE SEQUENCE [LARGE SCALE GENOMIC DNA]</scope>
    <source>
        <strain evidence="4">NRRL 1555(-)</strain>
    </source>
</reference>
<dbReference type="Proteomes" id="UP000077315">
    <property type="component" value="Unassembled WGS sequence"/>
</dbReference>